<evidence type="ECO:0000256" key="11">
    <source>
        <dbReference type="SAM" id="Phobius"/>
    </source>
</evidence>
<dbReference type="Gene3D" id="1.10.287.130">
    <property type="match status" value="1"/>
</dbReference>
<evidence type="ECO:0000313" key="14">
    <source>
        <dbReference type="EMBL" id="EXU78823.1"/>
    </source>
</evidence>
<dbReference type="EMBL" id="JBOK01000026">
    <property type="protein sequence ID" value="EXU78823.1"/>
    <property type="molecule type" value="Genomic_DNA"/>
</dbReference>
<feature type="domain" description="Histidine kinase" evidence="12">
    <location>
        <begin position="251"/>
        <end position="464"/>
    </location>
</feature>
<evidence type="ECO:0000259" key="13">
    <source>
        <dbReference type="PROSITE" id="PS50885"/>
    </source>
</evidence>
<proteinExistence type="predicted"/>
<evidence type="ECO:0000256" key="4">
    <source>
        <dbReference type="ARBA" id="ARBA00022553"/>
    </source>
</evidence>
<dbReference type="InterPro" id="IPR003660">
    <property type="entry name" value="HAMP_dom"/>
</dbReference>
<dbReference type="Proteomes" id="UP000020766">
    <property type="component" value="Unassembled WGS sequence"/>
</dbReference>
<protein>
    <recommendedName>
        <fullName evidence="3">histidine kinase</fullName>
        <ecNumber evidence="3">2.7.13.3</ecNumber>
    </recommendedName>
</protein>
<dbReference type="PROSITE" id="PS50885">
    <property type="entry name" value="HAMP"/>
    <property type="match status" value="1"/>
</dbReference>
<feature type="transmembrane region" description="Helical" evidence="11">
    <location>
        <begin position="21"/>
        <end position="44"/>
    </location>
</feature>
<name>A0A014NHC8_9BURK</name>
<evidence type="ECO:0000256" key="5">
    <source>
        <dbReference type="ARBA" id="ARBA00022679"/>
    </source>
</evidence>
<comment type="caution">
    <text evidence="14">The sequence shown here is derived from an EMBL/GenBank/DDBJ whole genome shotgun (WGS) entry which is preliminary data.</text>
</comment>
<gene>
    <name evidence="14" type="ORF">AX13_09545</name>
</gene>
<dbReference type="STRING" id="225991.MA05_13445"/>
<dbReference type="InterPro" id="IPR003594">
    <property type="entry name" value="HATPase_dom"/>
</dbReference>
<feature type="domain" description="HAMP" evidence="13">
    <location>
        <begin position="190"/>
        <end position="243"/>
    </location>
</feature>
<dbReference type="CDD" id="cd06225">
    <property type="entry name" value="HAMP"/>
    <property type="match status" value="1"/>
</dbReference>
<dbReference type="SUPFAM" id="SSF158472">
    <property type="entry name" value="HAMP domain-like"/>
    <property type="match status" value="1"/>
</dbReference>
<dbReference type="PROSITE" id="PS50109">
    <property type="entry name" value="HIS_KIN"/>
    <property type="match status" value="1"/>
</dbReference>
<dbReference type="Pfam" id="PF00512">
    <property type="entry name" value="HisKA"/>
    <property type="match status" value="1"/>
</dbReference>
<dbReference type="PANTHER" id="PTHR45436">
    <property type="entry name" value="SENSOR HISTIDINE KINASE YKOH"/>
    <property type="match status" value="1"/>
</dbReference>
<dbReference type="SUPFAM" id="SSF47384">
    <property type="entry name" value="Homodimeric domain of signal transducing histidine kinase"/>
    <property type="match status" value="1"/>
</dbReference>
<evidence type="ECO:0000256" key="6">
    <source>
        <dbReference type="ARBA" id="ARBA00022692"/>
    </source>
</evidence>
<keyword evidence="10 11" id="KW-0472">Membrane</keyword>
<keyword evidence="5" id="KW-0808">Transferase</keyword>
<dbReference type="InterPro" id="IPR004358">
    <property type="entry name" value="Sig_transdc_His_kin-like_C"/>
</dbReference>
<evidence type="ECO:0000313" key="15">
    <source>
        <dbReference type="Proteomes" id="UP000020766"/>
    </source>
</evidence>
<dbReference type="SMART" id="SM00387">
    <property type="entry name" value="HATPase_c"/>
    <property type="match status" value="1"/>
</dbReference>
<organism evidence="14 15">
    <name type="scientific">Comamonas aquatica DA1877</name>
    <dbReference type="NCBI Taxonomy" id="1457173"/>
    <lineage>
        <taxon>Bacteria</taxon>
        <taxon>Pseudomonadati</taxon>
        <taxon>Pseudomonadota</taxon>
        <taxon>Betaproteobacteria</taxon>
        <taxon>Burkholderiales</taxon>
        <taxon>Comamonadaceae</taxon>
        <taxon>Comamonas</taxon>
    </lineage>
</organism>
<evidence type="ECO:0000259" key="12">
    <source>
        <dbReference type="PROSITE" id="PS50109"/>
    </source>
</evidence>
<dbReference type="Gene3D" id="3.30.565.10">
    <property type="entry name" value="Histidine kinase-like ATPase, C-terminal domain"/>
    <property type="match status" value="1"/>
</dbReference>
<keyword evidence="6 11" id="KW-0812">Transmembrane</keyword>
<evidence type="ECO:0000256" key="10">
    <source>
        <dbReference type="ARBA" id="ARBA00023136"/>
    </source>
</evidence>
<dbReference type="PANTHER" id="PTHR45436:SF8">
    <property type="entry name" value="HISTIDINE KINASE"/>
    <property type="match status" value="1"/>
</dbReference>
<dbReference type="InterPro" id="IPR050428">
    <property type="entry name" value="TCS_sensor_his_kinase"/>
</dbReference>
<reference evidence="14 15" key="1">
    <citation type="submission" date="2014-01" db="EMBL/GenBank/DDBJ databases">
        <title>Interspecies Systems Biology Uncovers Metabolites Affecting C. elegans Gene Expression and Life History Traits.</title>
        <authorList>
            <person name="Watson E."/>
            <person name="Macneil L.T."/>
            <person name="Ritter A.D."/>
            <person name="Yilmaz L.S."/>
            <person name="Rosebrock A.P."/>
            <person name="Caudy A.A."/>
            <person name="Walhout A.J."/>
        </authorList>
    </citation>
    <scope>NUCLEOTIDE SEQUENCE [LARGE SCALE GENOMIC DNA]</scope>
    <source>
        <strain evidence="14 15">DA1877</strain>
    </source>
</reference>
<dbReference type="PRINTS" id="PR00344">
    <property type="entry name" value="BCTRLSENSOR"/>
</dbReference>
<dbReference type="InterPro" id="IPR036890">
    <property type="entry name" value="HATPase_C_sf"/>
</dbReference>
<dbReference type="Pfam" id="PF00672">
    <property type="entry name" value="HAMP"/>
    <property type="match status" value="1"/>
</dbReference>
<dbReference type="SMART" id="SM00388">
    <property type="entry name" value="HisKA"/>
    <property type="match status" value="1"/>
</dbReference>
<keyword evidence="8 11" id="KW-1133">Transmembrane helix</keyword>
<evidence type="ECO:0000256" key="2">
    <source>
        <dbReference type="ARBA" id="ARBA00004370"/>
    </source>
</evidence>
<dbReference type="EC" id="2.7.13.3" evidence="3"/>
<dbReference type="GO" id="GO:0000155">
    <property type="term" value="F:phosphorelay sensor kinase activity"/>
    <property type="evidence" value="ECO:0007669"/>
    <property type="project" value="InterPro"/>
</dbReference>
<comment type="subcellular location">
    <subcellularLocation>
        <location evidence="2">Membrane</location>
    </subcellularLocation>
</comment>
<dbReference type="RefSeq" id="WP_043386964.1">
    <property type="nucleotide sequence ID" value="NZ_JBOK01000026.1"/>
</dbReference>
<keyword evidence="9" id="KW-0902">Two-component regulatory system</keyword>
<sequence>MTTATHPVLGPLHRAWKSSSFRLALCFSAVVVSILVGTLSVYYVEIVGTVSQRLDDYALRNSKRLLSAYAQQGEAGLVEEIQRLVSDGIDSQDEIFIYQHLDGAVWAGNATIDLVHAPRVAALQDLPVEQEARSFNGRLKIDDLGQQRFLIVGSDLQALTDIQHRYMKATALALGLAVGLSLLGAIVFRRLMDKRAAEVRQAIRQAGQGNLHFRIPMNRKSDEFSLLEQDINQMLEQLEQLVRGIRHVSHMVAHNLRTPLNRALHRVQAAKLAPESLRPVLLDQVQEELDHLQRLFSKMLLLAEVEAGVGQHNFEPLDLQQVLQEVLEYYEPLFSDRQVELRLALEPGGWVLGDSHLLANAMSNLLDNFLKYGLSAEQRCLEVHLQRQGHEVQLRLRDHGAGVAPAMLERLSEHFVRDPQHQQQPGHGLGLASVKAIVRLHQGRIGWRLAQPGLETWVLLPLHQP</sequence>
<dbReference type="SMART" id="SM00304">
    <property type="entry name" value="HAMP"/>
    <property type="match status" value="1"/>
</dbReference>
<evidence type="ECO:0000256" key="9">
    <source>
        <dbReference type="ARBA" id="ARBA00023012"/>
    </source>
</evidence>
<keyword evidence="15" id="KW-1185">Reference proteome</keyword>
<evidence type="ECO:0000256" key="1">
    <source>
        <dbReference type="ARBA" id="ARBA00000085"/>
    </source>
</evidence>
<dbReference type="CDD" id="cd00082">
    <property type="entry name" value="HisKA"/>
    <property type="match status" value="1"/>
</dbReference>
<dbReference type="PATRIC" id="fig|1457173.3.peg.3315"/>
<dbReference type="GO" id="GO:0005886">
    <property type="term" value="C:plasma membrane"/>
    <property type="evidence" value="ECO:0007669"/>
    <property type="project" value="TreeGrafter"/>
</dbReference>
<evidence type="ECO:0000256" key="8">
    <source>
        <dbReference type="ARBA" id="ARBA00022989"/>
    </source>
</evidence>
<comment type="catalytic activity">
    <reaction evidence="1">
        <text>ATP + protein L-histidine = ADP + protein N-phospho-L-histidine.</text>
        <dbReference type="EC" id="2.7.13.3"/>
    </reaction>
</comment>
<dbReference type="InterPro" id="IPR003661">
    <property type="entry name" value="HisK_dim/P_dom"/>
</dbReference>
<dbReference type="SUPFAM" id="SSF55874">
    <property type="entry name" value="ATPase domain of HSP90 chaperone/DNA topoisomerase II/histidine kinase"/>
    <property type="match status" value="1"/>
</dbReference>
<dbReference type="InterPro" id="IPR036097">
    <property type="entry name" value="HisK_dim/P_sf"/>
</dbReference>
<evidence type="ECO:0000256" key="7">
    <source>
        <dbReference type="ARBA" id="ARBA00022777"/>
    </source>
</evidence>
<keyword evidence="4" id="KW-0597">Phosphoprotein</keyword>
<dbReference type="AlphaFoldDB" id="A0A014NHC8"/>
<feature type="transmembrane region" description="Helical" evidence="11">
    <location>
        <begin position="169"/>
        <end position="188"/>
    </location>
</feature>
<dbReference type="Pfam" id="PF02518">
    <property type="entry name" value="HATPase_c"/>
    <property type="match status" value="1"/>
</dbReference>
<dbReference type="InterPro" id="IPR005467">
    <property type="entry name" value="His_kinase_dom"/>
</dbReference>
<accession>A0A014NHC8</accession>
<evidence type="ECO:0000256" key="3">
    <source>
        <dbReference type="ARBA" id="ARBA00012438"/>
    </source>
</evidence>
<dbReference type="Gene3D" id="6.10.340.10">
    <property type="match status" value="1"/>
</dbReference>
<keyword evidence="7" id="KW-0418">Kinase</keyword>